<feature type="region of interest" description="Disordered" evidence="1">
    <location>
        <begin position="1"/>
        <end position="44"/>
    </location>
</feature>
<feature type="compositionally biased region" description="Basic residues" evidence="1">
    <location>
        <begin position="1"/>
        <end position="17"/>
    </location>
</feature>
<evidence type="ECO:0000313" key="3">
    <source>
        <dbReference type="Proteomes" id="UP000324222"/>
    </source>
</evidence>
<feature type="region of interest" description="Disordered" evidence="1">
    <location>
        <begin position="128"/>
        <end position="215"/>
    </location>
</feature>
<dbReference type="EMBL" id="VSRR010085999">
    <property type="protein sequence ID" value="MPC90911.1"/>
    <property type="molecule type" value="Genomic_DNA"/>
</dbReference>
<dbReference type="Proteomes" id="UP000324222">
    <property type="component" value="Unassembled WGS sequence"/>
</dbReference>
<organism evidence="2 3">
    <name type="scientific">Portunus trituberculatus</name>
    <name type="common">Swimming crab</name>
    <name type="synonym">Neptunus trituberculatus</name>
    <dbReference type="NCBI Taxonomy" id="210409"/>
    <lineage>
        <taxon>Eukaryota</taxon>
        <taxon>Metazoa</taxon>
        <taxon>Ecdysozoa</taxon>
        <taxon>Arthropoda</taxon>
        <taxon>Crustacea</taxon>
        <taxon>Multicrustacea</taxon>
        <taxon>Malacostraca</taxon>
        <taxon>Eumalacostraca</taxon>
        <taxon>Eucarida</taxon>
        <taxon>Decapoda</taxon>
        <taxon>Pleocyemata</taxon>
        <taxon>Brachyura</taxon>
        <taxon>Eubrachyura</taxon>
        <taxon>Portunoidea</taxon>
        <taxon>Portunidae</taxon>
        <taxon>Portuninae</taxon>
        <taxon>Portunus</taxon>
    </lineage>
</organism>
<feature type="compositionally biased region" description="Pro residues" evidence="1">
    <location>
        <begin position="131"/>
        <end position="143"/>
    </location>
</feature>
<feature type="compositionally biased region" description="Acidic residues" evidence="1">
    <location>
        <begin position="155"/>
        <end position="169"/>
    </location>
</feature>
<dbReference type="AlphaFoldDB" id="A0A5B7IZD8"/>
<reference evidence="2 3" key="1">
    <citation type="submission" date="2019-05" db="EMBL/GenBank/DDBJ databases">
        <title>Another draft genome of Portunus trituberculatus and its Hox gene families provides insights of decapod evolution.</title>
        <authorList>
            <person name="Jeong J.-H."/>
            <person name="Song I."/>
            <person name="Kim S."/>
            <person name="Choi T."/>
            <person name="Kim D."/>
            <person name="Ryu S."/>
            <person name="Kim W."/>
        </authorList>
    </citation>
    <scope>NUCLEOTIDE SEQUENCE [LARGE SCALE GENOMIC DNA]</scope>
    <source>
        <tissue evidence="2">Muscle</tissue>
    </source>
</reference>
<comment type="caution">
    <text evidence="2">The sequence shown here is derived from an EMBL/GenBank/DDBJ whole genome shotgun (WGS) entry which is preliminary data.</text>
</comment>
<sequence>MSLRKSLRRSLRSSHKVKSSDEAQVKGDAAVPAKASTNERTRRSDAYLTVDDVAVPSGGVTLEAANSSFESHDDVVAAGAYQSSGSEEDLPGERQDEAACPDSALYEFIFRACALMALENDEFKQLIEQQQPPPPPPPPPPHPSHQQRPSLEDKRDDEEEDDDDDEEEGAVLGAEGGRKKKKKEYTSVTEAGTPRDTYWEATLGQRYLGVDHASL</sequence>
<name>A0A5B7IZD8_PORTR</name>
<evidence type="ECO:0000313" key="2">
    <source>
        <dbReference type="EMBL" id="MPC90911.1"/>
    </source>
</evidence>
<dbReference type="OrthoDB" id="196547at2759"/>
<evidence type="ECO:0000256" key="1">
    <source>
        <dbReference type="SAM" id="MobiDB-lite"/>
    </source>
</evidence>
<proteinExistence type="predicted"/>
<protein>
    <submittedName>
        <fullName evidence="2">Uncharacterized protein</fullName>
    </submittedName>
</protein>
<accession>A0A5B7IZD8</accession>
<gene>
    <name evidence="2" type="ORF">E2C01_085915</name>
</gene>
<feature type="region of interest" description="Disordered" evidence="1">
    <location>
        <begin position="66"/>
        <end position="98"/>
    </location>
</feature>
<keyword evidence="3" id="KW-1185">Reference proteome</keyword>